<accession>A0A1X2GZQ9</accession>
<dbReference type="SUPFAM" id="SSF48371">
    <property type="entry name" value="ARM repeat"/>
    <property type="match status" value="1"/>
</dbReference>
<dbReference type="PANTHER" id="PTHR16216:SF2">
    <property type="entry name" value="DYNEIN AXONEMAL ASSEMBLY FACTOR 5"/>
    <property type="match status" value="1"/>
</dbReference>
<name>A0A1X2GZQ9_SYNRA</name>
<dbReference type="GO" id="GO:0003341">
    <property type="term" value="P:cilium movement"/>
    <property type="evidence" value="ECO:0007669"/>
    <property type="project" value="TreeGrafter"/>
</dbReference>
<dbReference type="GO" id="GO:0005737">
    <property type="term" value="C:cytoplasm"/>
    <property type="evidence" value="ECO:0007669"/>
    <property type="project" value="TreeGrafter"/>
</dbReference>
<dbReference type="GO" id="GO:0036158">
    <property type="term" value="P:outer dynein arm assembly"/>
    <property type="evidence" value="ECO:0007669"/>
    <property type="project" value="TreeGrafter"/>
</dbReference>
<dbReference type="Proteomes" id="UP000242180">
    <property type="component" value="Unassembled WGS sequence"/>
</dbReference>
<reference evidence="2 3" key="1">
    <citation type="submission" date="2016-07" db="EMBL/GenBank/DDBJ databases">
        <title>Pervasive Adenine N6-methylation of Active Genes in Fungi.</title>
        <authorList>
            <consortium name="DOE Joint Genome Institute"/>
            <person name="Mondo S.J."/>
            <person name="Dannebaum R.O."/>
            <person name="Kuo R.C."/>
            <person name="Labutti K."/>
            <person name="Haridas S."/>
            <person name="Kuo A."/>
            <person name="Salamov A."/>
            <person name="Ahrendt S.R."/>
            <person name="Lipzen A."/>
            <person name="Sullivan W."/>
            <person name="Andreopoulos W.B."/>
            <person name="Clum A."/>
            <person name="Lindquist E."/>
            <person name="Daum C."/>
            <person name="Ramamoorthy G.K."/>
            <person name="Gryganskyi A."/>
            <person name="Culley D."/>
            <person name="Magnuson J.K."/>
            <person name="James T.Y."/>
            <person name="O'Malley M.A."/>
            <person name="Stajich J.E."/>
            <person name="Spatafora J.W."/>
            <person name="Visel A."/>
            <person name="Grigoriev I.V."/>
        </authorList>
    </citation>
    <scope>NUCLEOTIDE SEQUENCE [LARGE SCALE GENOMIC DNA]</scope>
    <source>
        <strain evidence="2 3">NRRL 2496</strain>
    </source>
</reference>
<dbReference type="Pfam" id="PF25757">
    <property type="entry name" value="TPR_DNAAF5"/>
    <property type="match status" value="1"/>
</dbReference>
<dbReference type="InterPro" id="IPR011989">
    <property type="entry name" value="ARM-like"/>
</dbReference>
<dbReference type="AlphaFoldDB" id="A0A1X2GZQ9"/>
<dbReference type="OrthoDB" id="2251782at2759"/>
<organism evidence="2 3">
    <name type="scientific">Syncephalastrum racemosum</name>
    <name type="common">Filamentous fungus</name>
    <dbReference type="NCBI Taxonomy" id="13706"/>
    <lineage>
        <taxon>Eukaryota</taxon>
        <taxon>Fungi</taxon>
        <taxon>Fungi incertae sedis</taxon>
        <taxon>Mucoromycota</taxon>
        <taxon>Mucoromycotina</taxon>
        <taxon>Mucoromycetes</taxon>
        <taxon>Mucorales</taxon>
        <taxon>Syncephalastraceae</taxon>
        <taxon>Syncephalastrum</taxon>
    </lineage>
</organism>
<sequence>MSESTWPELQPALACLADLTTADRFEKRKQLDRLLQSVPRSNEAETLTLLWPELTKWTTSAIEAVREKTIALAQELLVMYSDLSVQAFSLAYDRLCGDAYVEPVEEVRLSWFALVLTVCKKSKVDINQALQLVQAAIADRNPDLQRHASELLLVLVQHDPSQLALTGDKPMTLALALLSHKHTAIRTSALEAARAIGLAVPAHVSALNKEETMALVFDASPAVRALICHVAGDLLTHISDQHLDTAKPRFFAILLTGACDPVDLVSQAAEEELQRLGEKYDKSCNKDTDVLPVVLRRCDARCRSCVRRTAGPGSPEY</sequence>
<dbReference type="EMBL" id="MCGN01000013">
    <property type="protein sequence ID" value="ORY90023.1"/>
    <property type="molecule type" value="Genomic_DNA"/>
</dbReference>
<dbReference type="InterPro" id="IPR057978">
    <property type="entry name" value="TPR_DAAF5"/>
</dbReference>
<dbReference type="Gene3D" id="1.25.10.10">
    <property type="entry name" value="Leucine-rich Repeat Variant"/>
    <property type="match status" value="1"/>
</dbReference>
<dbReference type="GO" id="GO:0036159">
    <property type="term" value="P:inner dynein arm assembly"/>
    <property type="evidence" value="ECO:0007669"/>
    <property type="project" value="TreeGrafter"/>
</dbReference>
<evidence type="ECO:0000259" key="1">
    <source>
        <dbReference type="Pfam" id="PF25757"/>
    </source>
</evidence>
<dbReference type="InterPro" id="IPR016024">
    <property type="entry name" value="ARM-type_fold"/>
</dbReference>
<evidence type="ECO:0000313" key="2">
    <source>
        <dbReference type="EMBL" id="ORY90023.1"/>
    </source>
</evidence>
<dbReference type="InParanoid" id="A0A1X2GZQ9"/>
<dbReference type="STRING" id="13706.A0A1X2GZQ9"/>
<comment type="caution">
    <text evidence="2">The sequence shown here is derived from an EMBL/GenBank/DDBJ whole genome shotgun (WGS) entry which is preliminary data.</text>
</comment>
<evidence type="ECO:0000313" key="3">
    <source>
        <dbReference type="Proteomes" id="UP000242180"/>
    </source>
</evidence>
<gene>
    <name evidence="2" type="ORF">BCR43DRAFT_120910</name>
</gene>
<keyword evidence="3" id="KW-1185">Reference proteome</keyword>
<feature type="domain" description="Dynein axonemal assembly factor 5 TPR repeats" evidence="1">
    <location>
        <begin position="22"/>
        <end position="285"/>
    </location>
</feature>
<proteinExistence type="predicted"/>
<dbReference type="PANTHER" id="PTHR16216">
    <property type="entry name" value="DYNEIN ASSEMBLY FACTOR 5, AXONEMAL"/>
    <property type="match status" value="1"/>
</dbReference>
<dbReference type="GO" id="GO:0045505">
    <property type="term" value="F:dynein intermediate chain binding"/>
    <property type="evidence" value="ECO:0007669"/>
    <property type="project" value="TreeGrafter"/>
</dbReference>
<dbReference type="InterPro" id="IPR052623">
    <property type="entry name" value="DAAF5"/>
</dbReference>
<protein>
    <recommendedName>
        <fullName evidence="1">Dynein axonemal assembly factor 5 TPR repeats domain-containing protein</fullName>
    </recommendedName>
</protein>